<dbReference type="AlphaFoldDB" id="A0A0S4JFK1"/>
<dbReference type="EMBL" id="CYKH01001806">
    <property type="protein sequence ID" value="CUG90280.1"/>
    <property type="molecule type" value="Genomic_DNA"/>
</dbReference>
<evidence type="ECO:0000313" key="2">
    <source>
        <dbReference type="EMBL" id="CUG90280.1"/>
    </source>
</evidence>
<evidence type="ECO:0000313" key="3">
    <source>
        <dbReference type="Proteomes" id="UP000051952"/>
    </source>
</evidence>
<feature type="region of interest" description="Disordered" evidence="1">
    <location>
        <begin position="238"/>
        <end position="278"/>
    </location>
</feature>
<feature type="region of interest" description="Disordered" evidence="1">
    <location>
        <begin position="505"/>
        <end position="544"/>
    </location>
</feature>
<sequence>MENDELVHCPNCQCLTAQSDLRPISIGAIYRHAKAVEKAQHTLVKAGQATSHDGQTIPLQSLFSDLNVNWVPMPPILEHLHYSIEEIGRHSMLQQKDTHICQQCFDVYADEIEIQQRAARLQSSKNKDRSLLSSASPRRYQQSVTSTVLEPVVFERINDRKKDFAFTTLQTSIRTRERAIDEKRRARRKLVELQISDVDWEGLPATAGKEIRRIQEEMTMDLAVIQDAEIAATTTSTGGALVPISPQQRRGGSAKSTRNLSPTRRLGSAHSHRGGVGAPLLPVVGEPLSKDELDQIHALTGAVVPVSQDPRTSFDVPLQHRFMHELWMRMCSELDFGAQDAFLHLTDAKGEHVLQHQKTGKDAAAAAAGGTATPAPAHSITVSVPSPDDSKSAMFVSRNDSLFANSVNKRNAKYGPETVPIRHPFFPILQRNQLRLPTPPVPLMVQKPNEVSTAANVEDAIQRIDHLLLKNSKAIRRAGMQDAYLLRELSQEEQDMLAIVVGDPTIEVPSDDDDDDIAQFDSEDGDDDYIEEDEEDPGDVFDDY</sequence>
<feature type="compositionally biased region" description="Low complexity" evidence="1">
    <location>
        <begin position="363"/>
        <end position="377"/>
    </location>
</feature>
<accession>A0A0S4JFK1</accession>
<evidence type="ECO:0000256" key="1">
    <source>
        <dbReference type="SAM" id="MobiDB-lite"/>
    </source>
</evidence>
<dbReference type="VEuPathDB" id="TriTrypDB:BSAL_25895"/>
<reference evidence="3" key="1">
    <citation type="submission" date="2015-09" db="EMBL/GenBank/DDBJ databases">
        <authorList>
            <consortium name="Pathogen Informatics"/>
        </authorList>
    </citation>
    <scope>NUCLEOTIDE SEQUENCE [LARGE SCALE GENOMIC DNA]</scope>
    <source>
        <strain evidence="3">Lake Konstanz</strain>
    </source>
</reference>
<keyword evidence="3" id="KW-1185">Reference proteome</keyword>
<gene>
    <name evidence="2" type="ORF">BSAL_25895</name>
</gene>
<feature type="compositionally biased region" description="Polar residues" evidence="1">
    <location>
        <begin position="245"/>
        <end position="262"/>
    </location>
</feature>
<feature type="compositionally biased region" description="Acidic residues" evidence="1">
    <location>
        <begin position="509"/>
        <end position="544"/>
    </location>
</feature>
<name>A0A0S4JFK1_BODSA</name>
<organism evidence="2 3">
    <name type="scientific">Bodo saltans</name>
    <name type="common">Flagellated protozoan</name>
    <dbReference type="NCBI Taxonomy" id="75058"/>
    <lineage>
        <taxon>Eukaryota</taxon>
        <taxon>Discoba</taxon>
        <taxon>Euglenozoa</taxon>
        <taxon>Kinetoplastea</taxon>
        <taxon>Metakinetoplastina</taxon>
        <taxon>Eubodonida</taxon>
        <taxon>Bodonidae</taxon>
        <taxon>Bodo</taxon>
    </lineage>
</organism>
<proteinExistence type="predicted"/>
<feature type="region of interest" description="Disordered" evidence="1">
    <location>
        <begin position="359"/>
        <end position="389"/>
    </location>
</feature>
<protein>
    <submittedName>
        <fullName evidence="2">Uncharacterized protein</fullName>
    </submittedName>
</protein>
<dbReference type="Proteomes" id="UP000051952">
    <property type="component" value="Unassembled WGS sequence"/>
</dbReference>